<dbReference type="NCBIfam" id="NF003838">
    <property type="entry name" value="PRK05420.1"/>
    <property type="match status" value="1"/>
</dbReference>
<dbReference type="PROSITE" id="PS51257">
    <property type="entry name" value="PROKAR_LIPOPROTEIN"/>
    <property type="match status" value="1"/>
</dbReference>
<dbReference type="Gene3D" id="1.20.1080.10">
    <property type="entry name" value="Glycerol uptake facilitator protein"/>
    <property type="match status" value="1"/>
</dbReference>
<evidence type="ECO:0000256" key="1">
    <source>
        <dbReference type="ARBA" id="ARBA00004141"/>
    </source>
</evidence>
<dbReference type="SUPFAM" id="SSF81338">
    <property type="entry name" value="Aquaporin-like"/>
    <property type="match status" value="1"/>
</dbReference>
<dbReference type="PANTHER" id="PTHR45724">
    <property type="entry name" value="AQUAPORIN NIP2-1"/>
    <property type="match status" value="1"/>
</dbReference>
<sequence length="255" mass="25967">MEIKTSTKFTAELIGTFALVLFGCGAAVVAGATTQGGLAGLGLLGIAFAFGLSVVVMAYAIGGISGCHINPAITIAMLVAGKIKATDAMAYIAAQLIGAVLASFVLMQIQGGLPGFQMGEWALGANGWGEGYQNAYNTTSAFLTEAVLTFLFLFVIFGVTSKWGNSTMAGLAIGLTLVLIHLVAIPITGTSVNPARSFGPALLAGGKALQQLWLFIAAPIVGAVAAAVVWRVLDKANPAPAINIPLPVSLEEATN</sequence>
<evidence type="ECO:0000256" key="4">
    <source>
        <dbReference type="ARBA" id="ARBA00022989"/>
    </source>
</evidence>
<dbReference type="NCBIfam" id="TIGR00861">
    <property type="entry name" value="MIP"/>
    <property type="match status" value="1"/>
</dbReference>
<dbReference type="PANTHER" id="PTHR45724:SF13">
    <property type="entry name" value="AQUAPORIN NIP1-1-RELATED"/>
    <property type="match status" value="1"/>
</dbReference>
<comment type="caution">
    <text evidence="8">The sequence shown here is derived from an EMBL/GenBank/DDBJ whole genome shotgun (WGS) entry which is preliminary data.</text>
</comment>
<keyword evidence="2 6" id="KW-0813">Transport</keyword>
<feature type="transmembrane region" description="Helical" evidence="7">
    <location>
        <begin position="212"/>
        <end position="233"/>
    </location>
</feature>
<dbReference type="GO" id="GO:0016020">
    <property type="term" value="C:membrane"/>
    <property type="evidence" value="ECO:0007669"/>
    <property type="project" value="UniProtKB-SubCell"/>
</dbReference>
<evidence type="ECO:0000313" key="8">
    <source>
        <dbReference type="EMBL" id="PSK90662.1"/>
    </source>
</evidence>
<name>A0A2P8D0B0_9BACT</name>
<dbReference type="InterPro" id="IPR034294">
    <property type="entry name" value="Aquaporin_transptr"/>
</dbReference>
<keyword evidence="3 6" id="KW-0812">Transmembrane</keyword>
<dbReference type="Pfam" id="PF00230">
    <property type="entry name" value="MIP"/>
    <property type="match status" value="1"/>
</dbReference>
<reference evidence="8 9" key="1">
    <citation type="submission" date="2018-03" db="EMBL/GenBank/DDBJ databases">
        <title>Genomic Encyclopedia of Type Strains, Phase III (KMG-III): the genomes of soil and plant-associated and newly described type strains.</title>
        <authorList>
            <person name="Whitman W."/>
        </authorList>
    </citation>
    <scope>NUCLEOTIDE SEQUENCE [LARGE SCALE GENOMIC DNA]</scope>
    <source>
        <strain evidence="8 9">CGMCC 1.12700</strain>
    </source>
</reference>
<feature type="transmembrane region" description="Helical" evidence="7">
    <location>
        <begin position="41"/>
        <end position="67"/>
    </location>
</feature>
<gene>
    <name evidence="8" type="ORF">B0I18_10772</name>
</gene>
<comment type="similarity">
    <text evidence="6">Belongs to the MIP/aquaporin (TC 1.A.8) family.</text>
</comment>
<proteinExistence type="inferred from homology"/>
<accession>A0A2P8D0B0</accession>
<comment type="subcellular location">
    <subcellularLocation>
        <location evidence="1">Membrane</location>
        <topology evidence="1">Multi-pass membrane protein</topology>
    </subcellularLocation>
</comment>
<dbReference type="GO" id="GO:0015267">
    <property type="term" value="F:channel activity"/>
    <property type="evidence" value="ECO:0007669"/>
    <property type="project" value="InterPro"/>
</dbReference>
<evidence type="ECO:0000256" key="5">
    <source>
        <dbReference type="ARBA" id="ARBA00023136"/>
    </source>
</evidence>
<keyword evidence="4 7" id="KW-1133">Transmembrane helix</keyword>
<dbReference type="PROSITE" id="PS00221">
    <property type="entry name" value="MIP"/>
    <property type="match status" value="1"/>
</dbReference>
<dbReference type="Proteomes" id="UP000240572">
    <property type="component" value="Unassembled WGS sequence"/>
</dbReference>
<dbReference type="InterPro" id="IPR000425">
    <property type="entry name" value="MIP"/>
</dbReference>
<dbReference type="InterPro" id="IPR023271">
    <property type="entry name" value="Aquaporin-like"/>
</dbReference>
<dbReference type="PRINTS" id="PR00783">
    <property type="entry name" value="MINTRINSICP"/>
</dbReference>
<organism evidence="8 9">
    <name type="scientific">Taibaiella chishuiensis</name>
    <dbReference type="NCBI Taxonomy" id="1434707"/>
    <lineage>
        <taxon>Bacteria</taxon>
        <taxon>Pseudomonadati</taxon>
        <taxon>Bacteroidota</taxon>
        <taxon>Chitinophagia</taxon>
        <taxon>Chitinophagales</taxon>
        <taxon>Chitinophagaceae</taxon>
        <taxon>Taibaiella</taxon>
    </lineage>
</organism>
<evidence type="ECO:0000256" key="7">
    <source>
        <dbReference type="SAM" id="Phobius"/>
    </source>
</evidence>
<evidence type="ECO:0000256" key="2">
    <source>
        <dbReference type="ARBA" id="ARBA00022448"/>
    </source>
</evidence>
<dbReference type="AlphaFoldDB" id="A0A2P8D0B0"/>
<evidence type="ECO:0000256" key="3">
    <source>
        <dbReference type="ARBA" id="ARBA00022692"/>
    </source>
</evidence>
<dbReference type="RefSeq" id="WP_106523944.1">
    <property type="nucleotide sequence ID" value="NZ_PYGD01000007.1"/>
</dbReference>
<keyword evidence="5 7" id="KW-0472">Membrane</keyword>
<keyword evidence="9" id="KW-1185">Reference proteome</keyword>
<dbReference type="OrthoDB" id="9807293at2"/>
<evidence type="ECO:0000313" key="9">
    <source>
        <dbReference type="Proteomes" id="UP000240572"/>
    </source>
</evidence>
<feature type="transmembrane region" description="Helical" evidence="7">
    <location>
        <begin position="141"/>
        <end position="159"/>
    </location>
</feature>
<feature type="transmembrane region" description="Helical" evidence="7">
    <location>
        <begin position="88"/>
        <end position="109"/>
    </location>
</feature>
<feature type="transmembrane region" description="Helical" evidence="7">
    <location>
        <begin position="171"/>
        <end position="192"/>
    </location>
</feature>
<protein>
    <submittedName>
        <fullName evidence="8">Aquaporin Z</fullName>
    </submittedName>
</protein>
<evidence type="ECO:0000256" key="6">
    <source>
        <dbReference type="RuleBase" id="RU000477"/>
    </source>
</evidence>
<dbReference type="EMBL" id="PYGD01000007">
    <property type="protein sequence ID" value="PSK90662.1"/>
    <property type="molecule type" value="Genomic_DNA"/>
</dbReference>
<dbReference type="InterPro" id="IPR022357">
    <property type="entry name" value="MIP_CS"/>
</dbReference>